<evidence type="ECO:0000256" key="5">
    <source>
        <dbReference type="ARBA" id="ARBA00022801"/>
    </source>
</evidence>
<evidence type="ECO:0000259" key="12">
    <source>
        <dbReference type="PROSITE" id="PS50203"/>
    </source>
</evidence>
<dbReference type="Pfam" id="PF00348">
    <property type="entry name" value="polyprenyl_synt"/>
    <property type="match status" value="1"/>
</dbReference>
<dbReference type="CDD" id="cd00685">
    <property type="entry name" value="Trans_IPPS_HT"/>
    <property type="match status" value="1"/>
</dbReference>
<dbReference type="InterPro" id="IPR038765">
    <property type="entry name" value="Papain-like_cys_pep_sf"/>
</dbReference>
<dbReference type="SUPFAM" id="SSF54001">
    <property type="entry name" value="Cysteine proteinases"/>
    <property type="match status" value="1"/>
</dbReference>
<evidence type="ECO:0000256" key="2">
    <source>
        <dbReference type="ARBA" id="ARBA00022670"/>
    </source>
</evidence>
<feature type="region of interest" description="Disordered" evidence="11">
    <location>
        <begin position="1225"/>
        <end position="1265"/>
    </location>
</feature>
<evidence type="ECO:0000256" key="4">
    <source>
        <dbReference type="ARBA" id="ARBA00022723"/>
    </source>
</evidence>
<dbReference type="PROSITE" id="PS50203">
    <property type="entry name" value="CALPAIN_CAT"/>
    <property type="match status" value="1"/>
</dbReference>
<dbReference type="CDD" id="cd00044">
    <property type="entry name" value="CysPc"/>
    <property type="match status" value="1"/>
</dbReference>
<evidence type="ECO:0000256" key="7">
    <source>
        <dbReference type="ARBA" id="ARBA00022842"/>
    </source>
</evidence>
<dbReference type="Pfam" id="PF00023">
    <property type="entry name" value="Ank"/>
    <property type="match status" value="1"/>
</dbReference>
<evidence type="ECO:0000256" key="6">
    <source>
        <dbReference type="ARBA" id="ARBA00022807"/>
    </source>
</evidence>
<dbReference type="Pfam" id="PF12796">
    <property type="entry name" value="Ank_2"/>
    <property type="match status" value="1"/>
</dbReference>
<dbReference type="InterPro" id="IPR000092">
    <property type="entry name" value="Polyprenyl_synt"/>
</dbReference>
<keyword evidence="7" id="KW-0460">Magnesium</keyword>
<reference evidence="13 14" key="1">
    <citation type="journal article" date="2018" name="BMC Genomics">
        <title>Genomic evidence for intraspecific hybridization in a clonal and extremely halotolerant yeast.</title>
        <authorList>
            <person name="Gostincar C."/>
            <person name="Stajich J.E."/>
            <person name="Zupancic J."/>
            <person name="Zalar P."/>
            <person name="Gunde-Cimerman N."/>
        </authorList>
    </citation>
    <scope>NUCLEOTIDE SEQUENCE [LARGE SCALE GENOMIC DNA]</scope>
    <source>
        <strain evidence="13 14">EXF-151</strain>
    </source>
</reference>
<feature type="compositionally biased region" description="Basic and acidic residues" evidence="11">
    <location>
        <begin position="1185"/>
        <end position="1204"/>
    </location>
</feature>
<dbReference type="OrthoDB" id="9927103at2759"/>
<comment type="caution">
    <text evidence="13">The sequence shown here is derived from an EMBL/GenBank/DDBJ whole genome shotgun (WGS) entry which is preliminary data.</text>
</comment>
<dbReference type="InterPro" id="IPR022684">
    <property type="entry name" value="Calpain_cysteine_protease"/>
</dbReference>
<feature type="domain" description="Calpain catalytic" evidence="12">
    <location>
        <begin position="726"/>
        <end position="1014"/>
    </location>
</feature>
<comment type="similarity">
    <text evidence="1">Belongs to the peptidase C2 family.</text>
</comment>
<keyword evidence="5 10" id="KW-0378">Hydrolase</keyword>
<sequence>MAVLAGDFLLGRASVALARLKDPEVTELLATVIANLIEGEFMQLKNTVLDEKHPQWTEDTITYYLQKTYLKSASLISKSCRAAALLGDHSPEVVEAAYQYGKNLGLAFQLVDDMLDYTISGAELGKPAGADLELGLATAPLLFAWKNNKELGTLVGRKFAEPGDVQKARDMVVASDGIEQTRALAQDYVDRAARAISILPDSDAKMGLIDIRRIDASVRLRRAIHLDDVILVRRIVRSNPRLLQNADYEDKSNTSLHLAAGHGFVEIVQYLLEAGHEEKEISVNTDNDTPLMSAARNGHVEVGKLLVQEFPRCISFQNKSGLDALAIASQHPASTALIPVLLSNPLFPADPESRDRDGNVALHHASASGSLKSLRILLAAGANPLAKNNYDWTPLAYSQTVAAEVYFKNLVAEFERRKVEGAKLDEQRERQRTAGVRLVEEDATSGKGGKGSMEEDEMIGDALKRHWSPTEKRQPPTPGSVPRHEWGLGLQHLDMFTFYITIATFNGRSSHVTNYISCKDSEPYLRRPADLCILIYILVQTDASQDEHQSLREHASALKVYCIPVVAMRFLNPPRVSLKEIEQGSNPAIWNVVDKAAHFVRLLKPFTSPKVRSDFFFEAWDKYLSIEPERTKKFSAVAKKIEEEKALIASTPGDGLQRQENAAKSWEQAATECKAKVAAIVQECRRLNQKYRDAVFNLEANSYCLQNLVGRFPNAIDSVESPPWVKRVEDIFDDPHFMNDNGSAPDVHQGNSGDCWFLASLLAVTAKKELMEKVCVARDEACGVYGFVFYRDGEFVHEVIDDKLYLRVGDDDDLTVVRNWDRDEKRGLALTHDEDKLKTQFQKGDEALYFSHCKSNETWLPLIEKAYAKAHGDYAAIEGGYASEGIEDLTGGVAAVINPEDIMDKDRFWREQLNQVNKKYLFGGGSKPSNAKGLIGSHAYAVLEAWEEGDLKLLKLRNPWGDTEWEGDWSDGSKQWTPAMMQKLNHQFGDEGIFWMTYKDFLKHFPAINRVRLFDSDWKVAQQWTCVNVPWTVDYLDTKFQFTIKHQGPVVIVLSQPDDRYYHGLTGRYSRSLHFRVYREGHQDDERWLVRSMHNSGNETAFTRSVSAELDDLEPGTYDVVFKITATRNADAITAEEAIFRYAHSAKEKLLHVGRRFEYANTKGNLRAMEESVKAEKKRMKRSRKMDTLRQERKLERNSREMARCRKQRIEEAMKDKRKAYKIAQIQKSRRRTQQTSQCECAGSKSAAQTEIGGKPSSEGNSEKGFLVVEQKADETRADYTSAPDNDGNGEHDAREKMANLKLQPSHQTGKNDSESAAPPPDDEDYESSIATPEELADEDFEFDSEIDGPPSLSDHDPDGKPRKHSKSNEIFADDPWSALCVLGLRVYTLNSETSIEVIKPEPDQWVGRKKRTSSVEEKENPAP</sequence>
<evidence type="ECO:0000313" key="13">
    <source>
        <dbReference type="EMBL" id="RMY35198.1"/>
    </source>
</evidence>
<keyword evidence="6 10" id="KW-0788">Thiol protease</keyword>
<dbReference type="SUPFAM" id="SSF48403">
    <property type="entry name" value="Ankyrin repeat"/>
    <property type="match status" value="1"/>
</dbReference>
<feature type="active site" evidence="8 10">
    <location>
        <position position="938"/>
    </location>
</feature>
<protein>
    <recommendedName>
        <fullName evidence="12">Calpain catalytic domain-containing protein</fullName>
    </recommendedName>
</protein>
<dbReference type="Pfam" id="PF00648">
    <property type="entry name" value="Peptidase_C2"/>
    <property type="match status" value="1"/>
</dbReference>
<evidence type="ECO:0000256" key="11">
    <source>
        <dbReference type="SAM" id="MobiDB-lite"/>
    </source>
</evidence>
<name>A0A3M7B6C6_HORWE</name>
<dbReference type="Gene3D" id="1.25.40.20">
    <property type="entry name" value="Ankyrin repeat-containing domain"/>
    <property type="match status" value="1"/>
</dbReference>
<evidence type="ECO:0000313" key="14">
    <source>
        <dbReference type="Proteomes" id="UP000270230"/>
    </source>
</evidence>
<feature type="compositionally biased region" description="Basic and acidic residues" evidence="11">
    <location>
        <begin position="1414"/>
        <end position="1424"/>
    </location>
</feature>
<keyword evidence="3" id="KW-0808">Transferase</keyword>
<gene>
    <name evidence="13" type="ORF">D0865_13979</name>
</gene>
<dbReference type="InterPro" id="IPR008949">
    <property type="entry name" value="Isoprenoid_synthase_dom_sf"/>
</dbReference>
<feature type="region of interest" description="Disordered" evidence="11">
    <location>
        <begin position="1300"/>
        <end position="1372"/>
    </location>
</feature>
<dbReference type="PANTHER" id="PTHR10183">
    <property type="entry name" value="CALPAIN"/>
    <property type="match status" value="1"/>
</dbReference>
<dbReference type="SMART" id="SM00248">
    <property type="entry name" value="ANK"/>
    <property type="match status" value="3"/>
</dbReference>
<dbReference type="PRINTS" id="PR00704">
    <property type="entry name" value="CALPAIN"/>
</dbReference>
<dbReference type="SMART" id="SM00230">
    <property type="entry name" value="CysPc"/>
    <property type="match status" value="1"/>
</dbReference>
<dbReference type="VEuPathDB" id="FungiDB:BTJ68_00302"/>
<dbReference type="GO" id="GO:0008299">
    <property type="term" value="P:isoprenoid biosynthetic process"/>
    <property type="evidence" value="ECO:0007669"/>
    <property type="project" value="InterPro"/>
</dbReference>
<dbReference type="PROSITE" id="PS00444">
    <property type="entry name" value="POLYPRENYL_SYNTHASE_2"/>
    <property type="match status" value="1"/>
</dbReference>
<dbReference type="GO" id="GO:0043386">
    <property type="term" value="P:mycotoxin biosynthetic process"/>
    <property type="evidence" value="ECO:0007669"/>
    <property type="project" value="UniProtKB-ARBA"/>
</dbReference>
<dbReference type="Proteomes" id="UP000270230">
    <property type="component" value="Unassembled WGS sequence"/>
</dbReference>
<dbReference type="InterPro" id="IPR002110">
    <property type="entry name" value="Ankyrin_rpt"/>
</dbReference>
<feature type="region of interest" description="Disordered" evidence="11">
    <location>
        <begin position="1399"/>
        <end position="1424"/>
    </location>
</feature>
<evidence type="ECO:0000256" key="10">
    <source>
        <dbReference type="PROSITE-ProRule" id="PRU00239"/>
    </source>
</evidence>
<keyword evidence="9" id="KW-0040">ANK repeat</keyword>
<dbReference type="PROSITE" id="PS50088">
    <property type="entry name" value="ANK_REPEAT"/>
    <property type="match status" value="2"/>
</dbReference>
<dbReference type="GO" id="GO:0006508">
    <property type="term" value="P:proteolysis"/>
    <property type="evidence" value="ECO:0007669"/>
    <property type="project" value="UniProtKB-KW"/>
</dbReference>
<dbReference type="GO" id="GO:0046872">
    <property type="term" value="F:metal ion binding"/>
    <property type="evidence" value="ECO:0007669"/>
    <property type="project" value="UniProtKB-KW"/>
</dbReference>
<evidence type="ECO:0000256" key="3">
    <source>
        <dbReference type="ARBA" id="ARBA00022679"/>
    </source>
</evidence>
<evidence type="ECO:0000256" key="1">
    <source>
        <dbReference type="ARBA" id="ARBA00007623"/>
    </source>
</evidence>
<feature type="repeat" description="ANK" evidence="9">
    <location>
        <begin position="357"/>
        <end position="389"/>
    </location>
</feature>
<feature type="region of interest" description="Disordered" evidence="11">
    <location>
        <begin position="1176"/>
        <end position="1204"/>
    </location>
</feature>
<dbReference type="VEuPathDB" id="FungiDB:BTJ68_13071"/>
<accession>A0A3M7B6C6</accession>
<dbReference type="GO" id="GO:0046165">
    <property type="term" value="P:alcohol biosynthetic process"/>
    <property type="evidence" value="ECO:0007669"/>
    <property type="project" value="UniProtKB-ARBA"/>
</dbReference>
<feature type="repeat" description="ANK" evidence="9">
    <location>
        <begin position="251"/>
        <end position="275"/>
    </location>
</feature>
<feature type="active site" evidence="8 10">
    <location>
        <position position="958"/>
    </location>
</feature>
<dbReference type="Gene3D" id="1.10.600.10">
    <property type="entry name" value="Farnesyl Diphosphate Synthase"/>
    <property type="match status" value="1"/>
</dbReference>
<keyword evidence="4" id="KW-0479">Metal-binding</keyword>
<dbReference type="GO" id="GO:0004659">
    <property type="term" value="F:prenyltransferase activity"/>
    <property type="evidence" value="ECO:0007669"/>
    <property type="project" value="InterPro"/>
</dbReference>
<evidence type="ECO:0000256" key="9">
    <source>
        <dbReference type="PROSITE-ProRule" id="PRU00023"/>
    </source>
</evidence>
<dbReference type="InterPro" id="IPR000169">
    <property type="entry name" value="Pept_cys_AS"/>
</dbReference>
<organism evidence="13 14">
    <name type="scientific">Hortaea werneckii</name>
    <name type="common">Black yeast</name>
    <name type="synonym">Cladosporium werneckii</name>
    <dbReference type="NCBI Taxonomy" id="91943"/>
    <lineage>
        <taxon>Eukaryota</taxon>
        <taxon>Fungi</taxon>
        <taxon>Dikarya</taxon>
        <taxon>Ascomycota</taxon>
        <taxon>Pezizomycotina</taxon>
        <taxon>Dothideomycetes</taxon>
        <taxon>Dothideomycetidae</taxon>
        <taxon>Mycosphaerellales</taxon>
        <taxon>Teratosphaeriaceae</taxon>
        <taxon>Hortaea</taxon>
    </lineage>
</organism>
<dbReference type="EMBL" id="QWIN01001902">
    <property type="protein sequence ID" value="RMY35198.1"/>
    <property type="molecule type" value="Genomic_DNA"/>
</dbReference>
<proteinExistence type="inferred from homology"/>
<evidence type="ECO:0000256" key="8">
    <source>
        <dbReference type="PIRSR" id="PIRSR622684-1"/>
    </source>
</evidence>
<feature type="active site" evidence="8 10">
    <location>
        <position position="755"/>
    </location>
</feature>
<dbReference type="InterPro" id="IPR033749">
    <property type="entry name" value="Polyprenyl_synt_CS"/>
</dbReference>
<dbReference type="PROSITE" id="PS00139">
    <property type="entry name" value="THIOL_PROTEASE_CYS"/>
    <property type="match status" value="1"/>
</dbReference>
<feature type="compositionally biased region" description="Acidic residues" evidence="11">
    <location>
        <begin position="1335"/>
        <end position="1347"/>
    </location>
</feature>
<dbReference type="PROSITE" id="PS50297">
    <property type="entry name" value="ANK_REP_REGION"/>
    <property type="match status" value="2"/>
</dbReference>
<dbReference type="SUPFAM" id="SSF48576">
    <property type="entry name" value="Terpenoid synthases"/>
    <property type="match status" value="1"/>
</dbReference>
<dbReference type="InterPro" id="IPR036770">
    <property type="entry name" value="Ankyrin_rpt-contain_sf"/>
</dbReference>
<dbReference type="GO" id="GO:0004198">
    <property type="term" value="F:calcium-dependent cysteine-type endopeptidase activity"/>
    <property type="evidence" value="ECO:0007669"/>
    <property type="project" value="InterPro"/>
</dbReference>
<dbReference type="InterPro" id="IPR001300">
    <property type="entry name" value="Peptidase_C2_calpain_cat"/>
</dbReference>
<keyword evidence="2 10" id="KW-0645">Protease</keyword>
<dbReference type="PANTHER" id="PTHR10183:SF379">
    <property type="entry name" value="CALPAIN-5"/>
    <property type="match status" value="1"/>
</dbReference>
<dbReference type="Gene3D" id="3.90.70.10">
    <property type="entry name" value="Cysteine proteinases"/>
    <property type="match status" value="1"/>
</dbReference>